<dbReference type="EMBL" id="CP141883">
    <property type="protein sequence ID" value="WRT65738.1"/>
    <property type="molecule type" value="Genomic_DNA"/>
</dbReference>
<gene>
    <name evidence="3" type="ORF">IL334_002686</name>
</gene>
<keyword evidence="4" id="KW-1185">Reference proteome</keyword>
<dbReference type="PANTHER" id="PTHR36223">
    <property type="entry name" value="BETA-LACTAMASE-TYPE TRANSPEPTIDASE FOLD DOMAIN CONTAINING PROTEIN"/>
    <property type="match status" value="1"/>
</dbReference>
<dbReference type="Pfam" id="PF25534">
    <property type="entry name" value="DUF7918"/>
    <property type="match status" value="1"/>
</dbReference>
<feature type="compositionally biased region" description="Basic and acidic residues" evidence="1">
    <location>
        <begin position="295"/>
        <end position="305"/>
    </location>
</feature>
<protein>
    <recommendedName>
        <fullName evidence="2">DUF7918 domain-containing protein</fullName>
    </recommendedName>
</protein>
<reference evidence="3 4" key="1">
    <citation type="submission" date="2024-01" db="EMBL/GenBank/DDBJ databases">
        <title>Comparative genomics of Cryptococcus and Kwoniella reveals pathogenesis evolution and contrasting modes of karyotype evolution via chromosome fusion or intercentromeric recombination.</title>
        <authorList>
            <person name="Coelho M.A."/>
            <person name="David-Palma M."/>
            <person name="Shea T."/>
            <person name="Bowers K."/>
            <person name="McGinley-Smith S."/>
            <person name="Mohammad A.W."/>
            <person name="Gnirke A."/>
            <person name="Yurkov A.M."/>
            <person name="Nowrousian M."/>
            <person name="Sun S."/>
            <person name="Cuomo C.A."/>
            <person name="Heitman J."/>
        </authorList>
    </citation>
    <scope>NUCLEOTIDE SEQUENCE [LARGE SCALE GENOMIC DNA]</scope>
    <source>
        <strain evidence="3">CBS 11374</strain>
    </source>
</reference>
<dbReference type="Proteomes" id="UP001329825">
    <property type="component" value="Chromosome 3"/>
</dbReference>
<evidence type="ECO:0000313" key="3">
    <source>
        <dbReference type="EMBL" id="WRT65738.1"/>
    </source>
</evidence>
<dbReference type="InterPro" id="IPR057678">
    <property type="entry name" value="DUF7918"/>
</dbReference>
<feature type="region of interest" description="Disordered" evidence="1">
    <location>
        <begin position="292"/>
        <end position="314"/>
    </location>
</feature>
<dbReference type="RefSeq" id="XP_062790478.1">
    <property type="nucleotide sequence ID" value="XM_062934427.1"/>
</dbReference>
<name>A0ABZ1CVF4_9TREE</name>
<dbReference type="GeneID" id="87954817"/>
<proteinExistence type="predicted"/>
<accession>A0ABZ1CVF4</accession>
<feature type="domain" description="DUF7918" evidence="2">
    <location>
        <begin position="21"/>
        <end position="233"/>
    </location>
</feature>
<dbReference type="PANTHER" id="PTHR36223:SF1">
    <property type="entry name" value="TRANSCRIPTION ELONGATION FACTOR EAF N-TERMINAL DOMAIN-CONTAINING PROTEIN"/>
    <property type="match status" value="1"/>
</dbReference>
<sequence>MLSEGKAAGLEAWVEGMDSKNKLNEYQIRHHDAIGDEPPYTECFLETTDESFAIQVRKLHTFSDTTDLHSEAYIDGNPIGSGYGVRIGVKHFKWDKLLIREDDQYHKINFKFCPLPTTDDPLKVTIDPTAIKRLGTIEITFWPGFCHHDGLHAEAVTKLTSGIAHEGLKKYLSTRNLSMTPDGLYRGANKIACEQPRVVGYRFSKLDKENSPSYRFVFKYRPRPVLVLMRIIDEPEQEERSMPFQPRRKRKIPAGAVDISSDTEEGEDVKPYRAFKRIRYLEDQLKNLTSRMKKASNEKAGKADIVDLTLDDED</sequence>
<evidence type="ECO:0000256" key="1">
    <source>
        <dbReference type="SAM" id="MobiDB-lite"/>
    </source>
</evidence>
<evidence type="ECO:0000313" key="4">
    <source>
        <dbReference type="Proteomes" id="UP001329825"/>
    </source>
</evidence>
<organism evidence="3 4">
    <name type="scientific">Kwoniella shivajii</name>
    <dbReference type="NCBI Taxonomy" id="564305"/>
    <lineage>
        <taxon>Eukaryota</taxon>
        <taxon>Fungi</taxon>
        <taxon>Dikarya</taxon>
        <taxon>Basidiomycota</taxon>
        <taxon>Agaricomycotina</taxon>
        <taxon>Tremellomycetes</taxon>
        <taxon>Tremellales</taxon>
        <taxon>Cryptococcaceae</taxon>
        <taxon>Kwoniella</taxon>
    </lineage>
</organism>
<evidence type="ECO:0000259" key="2">
    <source>
        <dbReference type="Pfam" id="PF25534"/>
    </source>
</evidence>